<dbReference type="PANTHER" id="PTHR21450">
    <property type="entry name" value="PROTEIN ALTERED PHOSPHATE STARVATION RESPONSE 1"/>
    <property type="match status" value="1"/>
</dbReference>
<gene>
    <name evidence="5" type="primary">LOC103653863</name>
</gene>
<dbReference type="RefSeq" id="XP_008678897.2">
    <property type="nucleotide sequence ID" value="XM_008680675.3"/>
</dbReference>
<feature type="coiled-coil region" evidence="1">
    <location>
        <begin position="245"/>
        <end position="279"/>
    </location>
</feature>
<keyword evidence="6" id="KW-1185">Reference proteome</keyword>
<keyword evidence="2" id="KW-1133">Transmembrane helix</keyword>
<keyword evidence="2" id="KW-0812">Transmembrane</keyword>
<dbReference type="KEGG" id="zma:103653863"/>
<dbReference type="Pfam" id="PF04782">
    <property type="entry name" value="DUF632"/>
    <property type="match status" value="1"/>
</dbReference>
<dbReference type="InterPro" id="IPR006867">
    <property type="entry name" value="DUF632"/>
</dbReference>
<feature type="domain" description="DUF632" evidence="3">
    <location>
        <begin position="133"/>
        <end position="414"/>
    </location>
</feature>
<dbReference type="InParanoid" id="A0A804NU38"/>
<reference evidence="5" key="2">
    <citation type="submission" date="2019-07" db="EMBL/GenBank/DDBJ databases">
        <authorList>
            <person name="Seetharam A."/>
            <person name="Woodhouse M."/>
            <person name="Cannon E."/>
        </authorList>
    </citation>
    <scope>NUCLEOTIDE SEQUENCE [LARGE SCALE GENOMIC DNA]</scope>
    <source>
        <strain evidence="5">cv. B73</strain>
    </source>
</reference>
<sequence length="627" mass="68629">MGAASSREGDAAREHTRRCRERRRLMREAARLRHHLAASHAAYLRSLGVVASALTRFAVGEPLPVSDHTPPAVLAHRPVVAPSTPPPLLRAIDQPQREEARGGASAGVGVGSGSAGAAAGEDMMRMVVRHRSLAEVAAGLEEYFLKASVAGDTVSSLLEASSTAEFNGGSHSFLGALCCLSAPALDRVDSMGSRQRHSATLQQLLAWEKKLYKDVKAREKLQIRHDKKLAALRDQEYSRKVDVDIQKLKAAWDRARAQLEAASQSADAASASIAQLRDTRLARQLLELCHATLDMWRAMRQHHGAQSLFAQQLRGLSSRTSMDPTTEIHHQATRALEAAMAAWAAAMAHMAKHQRDYVHAIHGWLKLTLTLTPVDAAEASPLAAELTAFVERWGKVLDRVNCVDVLKAIKSFAGAAARSTRSRATSCGWRGASGSTPVSWTASPGCCGRLRRATTTRTCPGSCRCGTGGGRRGGTTCRRATPATRWLSAGTRSRLAGRWWRTRCGGMPRPSTPRGRPRSPACKGSCLPFSSPWPRSRRRLRIRWRTHARLHSRTPTTCSRSHPLVLFFVGILFFMSLAPIHRFIEYRTQRENTNTNKTTKKSPGVFGCCYLLPFVNVCNPPHNVSIR</sequence>
<proteinExistence type="predicted"/>
<reference evidence="5" key="3">
    <citation type="submission" date="2021-05" db="UniProtKB">
        <authorList>
            <consortium name="EnsemblPlants"/>
        </authorList>
    </citation>
    <scope>IDENTIFICATION</scope>
    <source>
        <strain evidence="5">cv. B73</strain>
    </source>
</reference>
<keyword evidence="2" id="KW-0472">Membrane</keyword>
<dbReference type="Proteomes" id="UP000007305">
    <property type="component" value="Chromosome 4"/>
</dbReference>
<evidence type="ECO:0000259" key="3">
    <source>
        <dbReference type="Pfam" id="PF04782"/>
    </source>
</evidence>
<dbReference type="PANTHER" id="PTHR21450:SF11">
    <property type="entry name" value="OS02G0654600 PROTEIN"/>
    <property type="match status" value="1"/>
</dbReference>
<feature type="domain" description="DUF630" evidence="4">
    <location>
        <begin position="1"/>
        <end position="61"/>
    </location>
</feature>
<dbReference type="Pfam" id="PF04783">
    <property type="entry name" value="DUF630"/>
    <property type="match status" value="1"/>
</dbReference>
<evidence type="ECO:0000313" key="5">
    <source>
        <dbReference type="EnsemblPlants" id="Zm00001eb186340_P001"/>
    </source>
</evidence>
<evidence type="ECO:0000313" key="6">
    <source>
        <dbReference type="Proteomes" id="UP000007305"/>
    </source>
</evidence>
<reference evidence="6" key="1">
    <citation type="journal article" date="2009" name="Science">
        <title>The B73 maize genome: complexity, diversity, and dynamics.</title>
        <authorList>
            <person name="Schnable P.S."/>
            <person name="Ware D."/>
            <person name="Fulton R.S."/>
            <person name="Stein J.C."/>
            <person name="Wei F."/>
            <person name="Pasternak S."/>
            <person name="Liang C."/>
            <person name="Zhang J."/>
            <person name="Fulton L."/>
            <person name="Graves T.A."/>
            <person name="Minx P."/>
            <person name="Reily A.D."/>
            <person name="Courtney L."/>
            <person name="Kruchowski S.S."/>
            <person name="Tomlinson C."/>
            <person name="Strong C."/>
            <person name="Delehaunty K."/>
            <person name="Fronick C."/>
            <person name="Courtney B."/>
            <person name="Rock S.M."/>
            <person name="Belter E."/>
            <person name="Du F."/>
            <person name="Kim K."/>
            <person name="Abbott R.M."/>
            <person name="Cotton M."/>
            <person name="Levy A."/>
            <person name="Marchetto P."/>
            <person name="Ochoa K."/>
            <person name="Jackson S.M."/>
            <person name="Gillam B."/>
            <person name="Chen W."/>
            <person name="Yan L."/>
            <person name="Higginbotham J."/>
            <person name="Cardenas M."/>
            <person name="Waligorski J."/>
            <person name="Applebaum E."/>
            <person name="Phelps L."/>
            <person name="Falcone J."/>
            <person name="Kanchi K."/>
            <person name="Thane T."/>
            <person name="Scimone A."/>
            <person name="Thane N."/>
            <person name="Henke J."/>
            <person name="Wang T."/>
            <person name="Ruppert J."/>
            <person name="Shah N."/>
            <person name="Rotter K."/>
            <person name="Hodges J."/>
            <person name="Ingenthron E."/>
            <person name="Cordes M."/>
            <person name="Kohlberg S."/>
            <person name="Sgro J."/>
            <person name="Delgado B."/>
            <person name="Mead K."/>
            <person name="Chinwalla A."/>
            <person name="Leonard S."/>
            <person name="Crouse K."/>
            <person name="Collura K."/>
            <person name="Kudrna D."/>
            <person name="Currie J."/>
            <person name="He R."/>
            <person name="Angelova A."/>
            <person name="Rajasekar S."/>
            <person name="Mueller T."/>
            <person name="Lomeli R."/>
            <person name="Scara G."/>
            <person name="Ko A."/>
            <person name="Delaney K."/>
            <person name="Wissotski M."/>
            <person name="Lopez G."/>
            <person name="Campos D."/>
            <person name="Braidotti M."/>
            <person name="Ashley E."/>
            <person name="Golser W."/>
            <person name="Kim H."/>
            <person name="Lee S."/>
            <person name="Lin J."/>
            <person name="Dujmic Z."/>
            <person name="Kim W."/>
            <person name="Talag J."/>
            <person name="Zuccolo A."/>
            <person name="Fan C."/>
            <person name="Sebastian A."/>
            <person name="Kramer M."/>
            <person name="Spiegel L."/>
            <person name="Nascimento L."/>
            <person name="Zutavern T."/>
            <person name="Miller B."/>
            <person name="Ambroise C."/>
            <person name="Muller S."/>
            <person name="Spooner W."/>
            <person name="Narechania A."/>
            <person name="Ren L."/>
            <person name="Wei S."/>
            <person name="Kumari S."/>
            <person name="Faga B."/>
            <person name="Levy M.J."/>
            <person name="McMahan L."/>
            <person name="Van Buren P."/>
            <person name="Vaughn M.W."/>
            <person name="Ying K."/>
            <person name="Yeh C.-T."/>
            <person name="Emrich S.J."/>
            <person name="Jia Y."/>
            <person name="Kalyanaraman A."/>
            <person name="Hsia A.-P."/>
            <person name="Barbazuk W.B."/>
            <person name="Baucom R.S."/>
            <person name="Brutnell T.P."/>
            <person name="Carpita N.C."/>
            <person name="Chaparro C."/>
            <person name="Chia J.-M."/>
            <person name="Deragon J.-M."/>
            <person name="Estill J.C."/>
            <person name="Fu Y."/>
            <person name="Jeddeloh J.A."/>
            <person name="Han Y."/>
            <person name="Lee H."/>
            <person name="Li P."/>
            <person name="Lisch D.R."/>
            <person name="Liu S."/>
            <person name="Liu Z."/>
            <person name="Nagel D.H."/>
            <person name="McCann M.C."/>
            <person name="SanMiguel P."/>
            <person name="Myers A.M."/>
            <person name="Nettleton D."/>
            <person name="Nguyen J."/>
            <person name="Penning B.W."/>
            <person name="Ponnala L."/>
            <person name="Schneider K.L."/>
            <person name="Schwartz D.C."/>
            <person name="Sharma A."/>
            <person name="Soderlund C."/>
            <person name="Springer N.M."/>
            <person name="Sun Q."/>
            <person name="Wang H."/>
            <person name="Waterman M."/>
            <person name="Westerman R."/>
            <person name="Wolfgruber T.K."/>
            <person name="Yang L."/>
            <person name="Yu Y."/>
            <person name="Zhang L."/>
            <person name="Zhou S."/>
            <person name="Zhu Q."/>
            <person name="Bennetzen J.L."/>
            <person name="Dawe R.K."/>
            <person name="Jiang J."/>
            <person name="Jiang N."/>
            <person name="Presting G.G."/>
            <person name="Wessler S.R."/>
            <person name="Aluru S."/>
            <person name="Martienssen R.A."/>
            <person name="Clifton S.W."/>
            <person name="McCombie W.R."/>
            <person name="Wing R.A."/>
            <person name="Wilson R.K."/>
        </authorList>
    </citation>
    <scope>NUCLEOTIDE SEQUENCE [LARGE SCALE GENOMIC DNA]</scope>
    <source>
        <strain evidence="6">cv. B73</strain>
    </source>
</reference>
<organism evidence="5 6">
    <name type="scientific">Zea mays</name>
    <name type="common">Maize</name>
    <dbReference type="NCBI Taxonomy" id="4577"/>
    <lineage>
        <taxon>Eukaryota</taxon>
        <taxon>Viridiplantae</taxon>
        <taxon>Streptophyta</taxon>
        <taxon>Embryophyta</taxon>
        <taxon>Tracheophyta</taxon>
        <taxon>Spermatophyta</taxon>
        <taxon>Magnoliopsida</taxon>
        <taxon>Liliopsida</taxon>
        <taxon>Poales</taxon>
        <taxon>Poaceae</taxon>
        <taxon>PACMAD clade</taxon>
        <taxon>Panicoideae</taxon>
        <taxon>Andropogonodae</taxon>
        <taxon>Andropogoneae</taxon>
        <taxon>Tripsacinae</taxon>
        <taxon>Zea</taxon>
    </lineage>
</organism>
<keyword evidence="1" id="KW-0175">Coiled coil</keyword>
<dbReference type="GeneID" id="103653863"/>
<dbReference type="InterPro" id="IPR006868">
    <property type="entry name" value="DUF630"/>
</dbReference>
<dbReference type="AlphaFoldDB" id="A0A804NU38"/>
<evidence type="ECO:0000256" key="2">
    <source>
        <dbReference type="SAM" id="Phobius"/>
    </source>
</evidence>
<feature type="transmembrane region" description="Helical" evidence="2">
    <location>
        <begin position="564"/>
        <end position="584"/>
    </location>
</feature>
<evidence type="ECO:0000256" key="1">
    <source>
        <dbReference type="SAM" id="Coils"/>
    </source>
</evidence>
<evidence type="ECO:0000259" key="4">
    <source>
        <dbReference type="Pfam" id="PF04783"/>
    </source>
</evidence>
<accession>A0A804NU38</accession>
<protein>
    <submittedName>
        <fullName evidence="5">Uncharacterized protein</fullName>
    </submittedName>
</protein>
<name>A0A804NU38_MAIZE</name>
<dbReference type="EnsemblPlants" id="Zm00001eb186340_T001">
    <property type="protein sequence ID" value="Zm00001eb186340_P001"/>
    <property type="gene ID" value="Zm00001eb186340"/>
</dbReference>
<dbReference type="Gramene" id="Zm00001eb186340_T001">
    <property type="protein sequence ID" value="Zm00001eb186340_P001"/>
    <property type="gene ID" value="Zm00001eb186340"/>
</dbReference>